<evidence type="ECO:0000256" key="1">
    <source>
        <dbReference type="ARBA" id="ARBA00022741"/>
    </source>
</evidence>
<evidence type="ECO:0000313" key="10">
    <source>
        <dbReference type="Proteomes" id="UP000297720"/>
    </source>
</evidence>
<organism evidence="9 11">
    <name type="scientific">Aeromonas taiwanensis</name>
    <dbReference type="NCBI Taxonomy" id="633417"/>
    <lineage>
        <taxon>Bacteria</taxon>
        <taxon>Pseudomonadati</taxon>
        <taxon>Pseudomonadota</taxon>
        <taxon>Gammaproteobacteria</taxon>
        <taxon>Aeromonadales</taxon>
        <taxon>Aeromonadaceae</taxon>
        <taxon>Aeromonas</taxon>
    </lineage>
</organism>
<dbReference type="GO" id="GO:0005737">
    <property type="term" value="C:cytoplasm"/>
    <property type="evidence" value="ECO:0007669"/>
    <property type="project" value="TreeGrafter"/>
</dbReference>
<dbReference type="GO" id="GO:0016787">
    <property type="term" value="F:hydrolase activity"/>
    <property type="evidence" value="ECO:0007669"/>
    <property type="project" value="UniProtKB-KW"/>
</dbReference>
<dbReference type="Pfam" id="PF07683">
    <property type="entry name" value="CobW_C"/>
    <property type="match status" value="1"/>
</dbReference>
<gene>
    <name evidence="8" type="ORF">DRM93_03255</name>
    <name evidence="9" type="ORF">DRM94_03255</name>
</gene>
<dbReference type="Proteomes" id="UP000297720">
    <property type="component" value="Unassembled WGS sequence"/>
</dbReference>
<protein>
    <submittedName>
        <fullName evidence="9">GTP-binding protein</fullName>
    </submittedName>
</protein>
<dbReference type="InterPro" id="IPR036627">
    <property type="entry name" value="CobW-likC_sf"/>
</dbReference>
<name>A0A5F0KF29_9GAMM</name>
<dbReference type="InterPro" id="IPR011629">
    <property type="entry name" value="CobW-like_C"/>
</dbReference>
<comment type="caution">
    <text evidence="9">The sequence shown here is derived from an EMBL/GenBank/DDBJ whole genome shotgun (WGS) entry which is preliminary data.</text>
</comment>
<proteinExistence type="inferred from homology"/>
<dbReference type="SUPFAM" id="SSF90002">
    <property type="entry name" value="Hypothetical protein YjiA, C-terminal domain"/>
    <property type="match status" value="1"/>
</dbReference>
<evidence type="ECO:0000313" key="9">
    <source>
        <dbReference type="EMBL" id="TFF83130.1"/>
    </source>
</evidence>
<evidence type="ECO:0000313" key="8">
    <source>
        <dbReference type="EMBL" id="TFF80052.1"/>
    </source>
</evidence>
<dbReference type="GO" id="GO:0000166">
    <property type="term" value="F:nucleotide binding"/>
    <property type="evidence" value="ECO:0007669"/>
    <property type="project" value="UniProtKB-KW"/>
</dbReference>
<keyword evidence="2" id="KW-0378">Hydrolase</keyword>
<sequence length="378" mass="41043">MQDTRIPVTLLTGFLGSGKTTLLNHWVKQPELGECAVLINEFGSVGLDHHLVQQVDEQVVLLDSGCICCSVQGSLVEALQGLFMKAIQRKIKPFKRLIIETTGLADPAPVLFTLREEGFIAQRYRFDGTVTVVDAGHIEQQLAAQYEAVKQVALADLLVVSKGDLVDEETLARVESQLAALNPAAPVERVSNGVLSPAVLEKLGAYNEAAGRDVRQLLAWLRTESPRQGLASPMQPKMTPFAAKVGTAAPTHVAHGGSFAHNNIESFSLRIGEPLKPSRLLAAIDGVQAQYGDALLRLKGILQLEGESQPVVIHGVHGQLYPLQSLGEWPEGKAQSRLVFIVKSQDREGIERLFLDTLRAPEPSLEERLKAMLGQPDA</sequence>
<dbReference type="Pfam" id="PF02492">
    <property type="entry name" value="cobW"/>
    <property type="match status" value="1"/>
</dbReference>
<comment type="similarity">
    <text evidence="4">Belongs to the SIMIBI class G3E GTPase family. ZNG1 subfamily.</text>
</comment>
<evidence type="ECO:0000256" key="2">
    <source>
        <dbReference type="ARBA" id="ARBA00022801"/>
    </source>
</evidence>
<comment type="function">
    <text evidence="5">Zinc chaperone that directly transfers zinc cofactor to target proteins, thereby activating them. Zinc is transferred from the CXCC motif in the GTPase domain to the zinc binding site in target proteins in a process requiring GTP hydrolysis.</text>
</comment>
<evidence type="ECO:0000313" key="11">
    <source>
        <dbReference type="Proteomes" id="UP000297914"/>
    </source>
</evidence>
<evidence type="ECO:0000256" key="6">
    <source>
        <dbReference type="ARBA" id="ARBA00049117"/>
    </source>
</evidence>
<keyword evidence="10" id="KW-1185">Reference proteome</keyword>
<dbReference type="SUPFAM" id="SSF52540">
    <property type="entry name" value="P-loop containing nucleoside triphosphate hydrolases"/>
    <property type="match status" value="1"/>
</dbReference>
<dbReference type="CDD" id="cd03112">
    <property type="entry name" value="CobW-like"/>
    <property type="match status" value="1"/>
</dbReference>
<dbReference type="Gene3D" id="3.30.1220.10">
    <property type="entry name" value="CobW-like, C-terminal domain"/>
    <property type="match status" value="1"/>
</dbReference>
<evidence type="ECO:0000256" key="3">
    <source>
        <dbReference type="ARBA" id="ARBA00023186"/>
    </source>
</evidence>
<dbReference type="EMBL" id="QORL01000004">
    <property type="protein sequence ID" value="TFF80052.1"/>
    <property type="molecule type" value="Genomic_DNA"/>
</dbReference>
<comment type="catalytic activity">
    <reaction evidence="6">
        <text>GTP + H2O = GDP + phosphate + H(+)</text>
        <dbReference type="Rhea" id="RHEA:19669"/>
        <dbReference type="ChEBI" id="CHEBI:15377"/>
        <dbReference type="ChEBI" id="CHEBI:15378"/>
        <dbReference type="ChEBI" id="CHEBI:37565"/>
        <dbReference type="ChEBI" id="CHEBI:43474"/>
        <dbReference type="ChEBI" id="CHEBI:58189"/>
    </reaction>
    <physiologicalReaction direction="left-to-right" evidence="6">
        <dbReference type="Rhea" id="RHEA:19670"/>
    </physiologicalReaction>
</comment>
<dbReference type="PANTHER" id="PTHR13748:SF62">
    <property type="entry name" value="COBW DOMAIN-CONTAINING PROTEIN"/>
    <property type="match status" value="1"/>
</dbReference>
<dbReference type="OrthoDB" id="9808822at2"/>
<dbReference type="SMART" id="SM00833">
    <property type="entry name" value="CobW_C"/>
    <property type="match status" value="1"/>
</dbReference>
<dbReference type="Proteomes" id="UP000297914">
    <property type="component" value="Unassembled WGS sequence"/>
</dbReference>
<dbReference type="EMBL" id="QORK01000004">
    <property type="protein sequence ID" value="TFF83130.1"/>
    <property type="molecule type" value="Genomic_DNA"/>
</dbReference>
<dbReference type="InterPro" id="IPR003495">
    <property type="entry name" value="CobW/HypB/UreG_nucleotide-bd"/>
</dbReference>
<dbReference type="AlphaFoldDB" id="A0A5F0KF29"/>
<dbReference type="InterPro" id="IPR027417">
    <property type="entry name" value="P-loop_NTPase"/>
</dbReference>
<evidence type="ECO:0000256" key="5">
    <source>
        <dbReference type="ARBA" id="ARBA00045658"/>
    </source>
</evidence>
<evidence type="ECO:0000256" key="4">
    <source>
        <dbReference type="ARBA" id="ARBA00034320"/>
    </source>
</evidence>
<evidence type="ECO:0000259" key="7">
    <source>
        <dbReference type="SMART" id="SM00833"/>
    </source>
</evidence>
<keyword evidence="3" id="KW-0143">Chaperone</keyword>
<keyword evidence="1" id="KW-0547">Nucleotide-binding</keyword>
<accession>A0A5F0KF29</accession>
<dbReference type="PANTHER" id="PTHR13748">
    <property type="entry name" value="COBW-RELATED"/>
    <property type="match status" value="1"/>
</dbReference>
<dbReference type="Gene3D" id="3.40.50.300">
    <property type="entry name" value="P-loop containing nucleotide triphosphate hydrolases"/>
    <property type="match status" value="1"/>
</dbReference>
<reference evidence="9 11" key="1">
    <citation type="submission" date="2018-06" db="EMBL/GenBank/DDBJ databases">
        <title>Occurrence of a novel blaKPC-2- and qnrS2- harbouring IncP6 plasmid from Aeromonas taiwanensis isolates recovered from the river sediments.</title>
        <authorList>
            <person name="Zheng B."/>
            <person name="Yu X."/>
            <person name="Xiao Y."/>
        </authorList>
    </citation>
    <scope>NUCLEOTIDE SEQUENCE [LARGE SCALE GENOMIC DNA]</scope>
    <source>
        <strain evidence="8 10">1713</strain>
        <strain evidence="9 11">198</strain>
    </source>
</reference>
<feature type="domain" description="CobW C-terminal" evidence="7">
    <location>
        <begin position="264"/>
        <end position="358"/>
    </location>
</feature>
<dbReference type="InterPro" id="IPR051316">
    <property type="entry name" value="Zinc-reg_GTPase_activator"/>
</dbReference>